<evidence type="ECO:0000256" key="1">
    <source>
        <dbReference type="SAM" id="Coils"/>
    </source>
</evidence>
<gene>
    <name evidence="2" type="ORF">PSON_ATCC_30995.1.T0590037</name>
</gene>
<keyword evidence="1" id="KW-0175">Coiled coil</keyword>
<feature type="coiled-coil region" evidence="1">
    <location>
        <begin position="46"/>
        <end position="78"/>
    </location>
</feature>
<accession>A0A8S1NQ95</accession>
<organism evidence="2 3">
    <name type="scientific">Paramecium sonneborni</name>
    <dbReference type="NCBI Taxonomy" id="65129"/>
    <lineage>
        <taxon>Eukaryota</taxon>
        <taxon>Sar</taxon>
        <taxon>Alveolata</taxon>
        <taxon>Ciliophora</taxon>
        <taxon>Intramacronucleata</taxon>
        <taxon>Oligohymenophorea</taxon>
        <taxon>Peniculida</taxon>
        <taxon>Parameciidae</taxon>
        <taxon>Paramecium</taxon>
    </lineage>
</organism>
<dbReference type="AlphaFoldDB" id="A0A8S1NQ95"/>
<protein>
    <submittedName>
        <fullName evidence="2">Uncharacterized protein</fullName>
    </submittedName>
</protein>
<proteinExistence type="predicted"/>
<evidence type="ECO:0000313" key="2">
    <source>
        <dbReference type="EMBL" id="CAD8092411.1"/>
    </source>
</evidence>
<keyword evidence="3" id="KW-1185">Reference proteome</keyword>
<dbReference type="Proteomes" id="UP000692954">
    <property type="component" value="Unassembled WGS sequence"/>
</dbReference>
<dbReference type="EMBL" id="CAJJDN010000059">
    <property type="protein sequence ID" value="CAD8092411.1"/>
    <property type="molecule type" value="Genomic_DNA"/>
</dbReference>
<sequence>MLKLIFNFSRAFQKPQNLLNQMKKNRFSIIDDPNINQKKDASQIKEQLYFNQKNNLQQNRQKEEENKLEDVIEQVNQEVNFKKFQTAQELLDFYESKPLKSKKQYLEWFNQLSYCLKFQEQIQQNKLNYHQKFSDKYKVQQYQEMPNQIILNSNQILEKPIFNQVIQDFVSNCDVKEWLIVRKQIKKAFQTQFYLLDYYAIQRLWEENAYPLQTIQYLLQMIKDISQGKFEKDQEPSFLELFDGKFEQGSSLQKILEQFLIEKLNKINFLDLNNQDFTDYLFIYYQQQKLPILPTFLKELVNNVKARVSTLTLLENVKICQAMLAIEIGDNQTYCYLLWNIIRLQNRIKSDKQIINGIIFILLHFKQNILFVKASRNYPKPIIVKDVMLFSEIFNCIIEDVSIFDFVQLSQLLMISNKNFAHLSKINSIIFFLFQKQEINQNNQIDNKIDLCYQASQLGEATIDITQILKNKVYHLQSHSKKGNFEKNKQTEQNQIIGFYPYYSVQLECMIKLIWTSILSDSKCFEDINYLILKVNELTRLQTIIKIDRVIQKLISQINQYISLIGQSNFPNKIDIKQILQNSNIIRKQDSYAHPQMLHSKLFIKEKQYFSKKYEKDLEKDVFYEDLLIDYVYTNRKTGNKAMILLNGQNNYKISAVGEMIQKKMIQFQNDLLEKLNIPIIQINLPDVIQCQSKSYYEEQLKDILGDGSLDYEEIPNIIQDLRNLIRKDFSYLLIHQQNDGEDIKEKKELEIEIDDKEMLSDEEK</sequence>
<comment type="caution">
    <text evidence="2">The sequence shown here is derived from an EMBL/GenBank/DDBJ whole genome shotgun (WGS) entry which is preliminary data.</text>
</comment>
<reference evidence="2" key="1">
    <citation type="submission" date="2021-01" db="EMBL/GenBank/DDBJ databases">
        <authorList>
            <consortium name="Genoscope - CEA"/>
            <person name="William W."/>
        </authorList>
    </citation>
    <scope>NUCLEOTIDE SEQUENCE</scope>
</reference>
<evidence type="ECO:0000313" key="3">
    <source>
        <dbReference type="Proteomes" id="UP000692954"/>
    </source>
</evidence>
<name>A0A8S1NQ95_9CILI</name>